<evidence type="ECO:0000313" key="2">
    <source>
        <dbReference type="EMBL" id="VVC97901.1"/>
    </source>
</evidence>
<gene>
    <name evidence="2" type="ORF">LSINAPIS_LOCUS9086</name>
</gene>
<keyword evidence="3" id="KW-1185">Reference proteome</keyword>
<protein>
    <submittedName>
        <fullName evidence="2">Uncharacterized protein</fullName>
    </submittedName>
</protein>
<evidence type="ECO:0000256" key="1">
    <source>
        <dbReference type="SAM" id="MobiDB-lite"/>
    </source>
</evidence>
<accession>A0A5E4QJN2</accession>
<dbReference type="Proteomes" id="UP000324832">
    <property type="component" value="Unassembled WGS sequence"/>
</dbReference>
<sequence length="514" mass="60311">MENMDIEANRKDSTTRKTDKYFNDRRARLTEILNRTTTNYLEINRIFISSLTKSAFAQNQFLNKSTQLYNIVIKHHGRYKRNQQHADKCRRPAATPRDQVQQERDDGHLDFGRDVPARSRKHNVLCQLIPVLLSIYSLLSATSKVWILESVPYLSKVRPPVAATIADHRTHVVGPQWPAARMPEPRAGEPDQDRHSWQQSANIFLKTATEWWRISPVVGHVSSEVADFRSSLRPRERSTGRAHQLEVSRVVHEAAAHDPERVLQHRKEHRDRPVNITTWRCNGEERPSQTETRTRSRDKYKSRLELEVTTFTKRGWSQKQGQSQTKTLELRSAVRREDLHKTRLELRSGGKYKSRLELEVMTFTKRGWSQKQGQSQTKTLELRLESRLFYYMCRTSGYPHSLLAKVWRTNSLIIIIYVKLMLYKINNRSSFLRNFIHKDCGDQAGTLHIRAISEFNYVDYFSMCSLKTKWAMWSEEKKSVVDLQNLGVKKSSTVQRLKKTVFMLKNSFLFRHRM</sequence>
<dbReference type="AlphaFoldDB" id="A0A5E4QJN2"/>
<feature type="region of interest" description="Disordered" evidence="1">
    <location>
        <begin position="81"/>
        <end position="114"/>
    </location>
</feature>
<proteinExistence type="predicted"/>
<feature type="region of interest" description="Disordered" evidence="1">
    <location>
        <begin position="278"/>
        <end position="299"/>
    </location>
</feature>
<dbReference type="EMBL" id="FZQP02003333">
    <property type="protein sequence ID" value="VVC97901.1"/>
    <property type="molecule type" value="Genomic_DNA"/>
</dbReference>
<reference evidence="2 3" key="1">
    <citation type="submission" date="2017-07" db="EMBL/GenBank/DDBJ databases">
        <authorList>
            <person name="Talla V."/>
            <person name="Backstrom N."/>
        </authorList>
    </citation>
    <scope>NUCLEOTIDE SEQUENCE [LARGE SCALE GENOMIC DNA]</scope>
</reference>
<feature type="compositionally biased region" description="Basic and acidic residues" evidence="1">
    <location>
        <begin position="100"/>
        <end position="114"/>
    </location>
</feature>
<evidence type="ECO:0000313" key="3">
    <source>
        <dbReference type="Proteomes" id="UP000324832"/>
    </source>
</evidence>
<organism evidence="2 3">
    <name type="scientific">Leptidea sinapis</name>
    <dbReference type="NCBI Taxonomy" id="189913"/>
    <lineage>
        <taxon>Eukaryota</taxon>
        <taxon>Metazoa</taxon>
        <taxon>Ecdysozoa</taxon>
        <taxon>Arthropoda</taxon>
        <taxon>Hexapoda</taxon>
        <taxon>Insecta</taxon>
        <taxon>Pterygota</taxon>
        <taxon>Neoptera</taxon>
        <taxon>Endopterygota</taxon>
        <taxon>Lepidoptera</taxon>
        <taxon>Glossata</taxon>
        <taxon>Ditrysia</taxon>
        <taxon>Papilionoidea</taxon>
        <taxon>Pieridae</taxon>
        <taxon>Dismorphiinae</taxon>
        <taxon>Leptidea</taxon>
    </lineage>
</organism>
<feature type="compositionally biased region" description="Basic and acidic residues" evidence="1">
    <location>
        <begin position="282"/>
        <end position="299"/>
    </location>
</feature>
<name>A0A5E4QJN2_9NEOP</name>